<dbReference type="EMBL" id="JABANP010000042">
    <property type="protein sequence ID" value="KAF4693691.1"/>
    <property type="molecule type" value="Genomic_DNA"/>
</dbReference>
<comment type="caution">
    <text evidence="1">The sequence shown here is derived from an EMBL/GenBank/DDBJ whole genome shotgun (WGS) entry which is preliminary data.</text>
</comment>
<organism evidence="1 2">
    <name type="scientific">Perkinsus olseni</name>
    <name type="common">Perkinsus atlanticus</name>
    <dbReference type="NCBI Taxonomy" id="32597"/>
    <lineage>
        <taxon>Eukaryota</taxon>
        <taxon>Sar</taxon>
        <taxon>Alveolata</taxon>
        <taxon>Perkinsozoa</taxon>
        <taxon>Perkinsea</taxon>
        <taxon>Perkinsida</taxon>
        <taxon>Perkinsidae</taxon>
        <taxon>Perkinsus</taxon>
    </lineage>
</organism>
<gene>
    <name evidence="1" type="ORF">FOZ60_010364</name>
</gene>
<accession>A0A7J6PE86</accession>
<protein>
    <submittedName>
        <fullName evidence="1">Uncharacterized protein</fullName>
    </submittedName>
</protein>
<dbReference type="OrthoDB" id="10333009at2759"/>
<dbReference type="Proteomes" id="UP000541610">
    <property type="component" value="Unassembled WGS sequence"/>
</dbReference>
<proteinExistence type="predicted"/>
<sequence length="390" mass="41686">MPSRNVPSDFSASLSHLDGTRIQQCVCPVPEAQGPDAAPASLDGRRGSEAPAATEFVYGVQKGTPGSFGWHGSCDDQPYIEDGYYAVDPRAHGGFAHHQPPPTATAAAYDGYYHASQMYSGVYYSVASPPAIDGNSPYGECLPYSVGCGPTPTVTYGHPPQFFYPDSGPQHPGMVQPHQQPCPPMPAAAQPTYTGFAYHHQRRDSVLSEGATSYCPSFSEQQQLASGVCTMRSEFRQQACHAAGIPPSPRPRPPFVPSIHCSTRQPPPRSTAYHQEGYRHTPYRGSWDYGYAEMEAPARHAHGNPPGGGIAYQASSYYGEYASQGYGHMTTYHHAGMPLDGPSRAYAITRGGYSPCGGVVPKSDAPLMNTMPGAYGDTWSPRTDARGGGG</sequence>
<evidence type="ECO:0000313" key="2">
    <source>
        <dbReference type="Proteomes" id="UP000541610"/>
    </source>
</evidence>
<name>A0A7J6PE86_PEROL</name>
<evidence type="ECO:0000313" key="1">
    <source>
        <dbReference type="EMBL" id="KAF4693691.1"/>
    </source>
</evidence>
<reference evidence="1 2" key="1">
    <citation type="submission" date="2020-04" db="EMBL/GenBank/DDBJ databases">
        <title>Perkinsus olseni comparative genomics.</title>
        <authorList>
            <person name="Bogema D.R."/>
        </authorList>
    </citation>
    <scope>NUCLEOTIDE SEQUENCE [LARGE SCALE GENOMIC DNA]</scope>
    <source>
        <strain evidence="1">00978-12</strain>
    </source>
</reference>
<dbReference type="AlphaFoldDB" id="A0A7J6PE86"/>